<dbReference type="InterPro" id="IPR050916">
    <property type="entry name" value="SCAN-C2H2_zinc_finger"/>
</dbReference>
<dbReference type="PANTHER" id="PTHR45935">
    <property type="entry name" value="PROTEIN ZBED8-RELATED"/>
    <property type="match status" value="1"/>
</dbReference>
<feature type="region of interest" description="Disordered" evidence="2">
    <location>
        <begin position="147"/>
        <end position="178"/>
    </location>
</feature>
<dbReference type="Ensembl" id="ENSCABT00000029986.1">
    <property type="protein sequence ID" value="ENSCABP00000027387.1"/>
    <property type="gene ID" value="ENSCABG00000020105.1"/>
</dbReference>
<dbReference type="PROSITE" id="PS50804">
    <property type="entry name" value="SCAN_BOX"/>
    <property type="match status" value="1"/>
</dbReference>
<sequence>MESNHTMTKGQEQNALDVSLEMFRQRIRSLTYPIGARPRMVAQELRETCKRWLQPEHRTVEEILEQVVLEQFTHILPPRGRAWVLRHRPATLAATVSRMEDFLVVEVPVDPAVRAATPGAERLCSEKKTALTWADRRVADWGAEVRTRTTTAPGRPARTPTPTALGGPRNPPGDNPGAWRADLGPCFACREYGHLLWDWP</sequence>
<organism evidence="4 5">
    <name type="scientific">Chelonoidis abingdonii</name>
    <name type="common">Abingdon island giant tortoise</name>
    <name type="synonym">Testudo abingdonii</name>
    <dbReference type="NCBI Taxonomy" id="106734"/>
    <lineage>
        <taxon>Eukaryota</taxon>
        <taxon>Metazoa</taxon>
        <taxon>Chordata</taxon>
        <taxon>Craniata</taxon>
        <taxon>Vertebrata</taxon>
        <taxon>Euteleostomi</taxon>
        <taxon>Archelosauria</taxon>
        <taxon>Testudinata</taxon>
        <taxon>Testudines</taxon>
        <taxon>Cryptodira</taxon>
        <taxon>Durocryptodira</taxon>
        <taxon>Testudinoidea</taxon>
        <taxon>Testudinidae</taxon>
        <taxon>Chelonoidis</taxon>
    </lineage>
</organism>
<accession>A0A8C0J776</accession>
<dbReference type="InterPro" id="IPR003309">
    <property type="entry name" value="SCAN_dom"/>
</dbReference>
<proteinExistence type="predicted"/>
<dbReference type="InterPro" id="IPR038269">
    <property type="entry name" value="SCAN_sf"/>
</dbReference>
<dbReference type="SUPFAM" id="SSF47353">
    <property type="entry name" value="Retrovirus capsid dimerization domain-like"/>
    <property type="match status" value="1"/>
</dbReference>
<dbReference type="Proteomes" id="UP000694404">
    <property type="component" value="Unplaced"/>
</dbReference>
<evidence type="ECO:0000256" key="1">
    <source>
        <dbReference type="ARBA" id="ARBA00023242"/>
    </source>
</evidence>
<reference evidence="4" key="2">
    <citation type="submission" date="2025-09" db="UniProtKB">
        <authorList>
            <consortium name="Ensembl"/>
        </authorList>
    </citation>
    <scope>IDENTIFICATION</scope>
</reference>
<name>A0A8C0J776_CHEAB</name>
<protein>
    <recommendedName>
        <fullName evidence="3">SCAN box domain-containing protein</fullName>
    </recommendedName>
</protein>
<dbReference type="Gene3D" id="1.10.4020.10">
    <property type="entry name" value="DNA breaking-rejoining enzymes"/>
    <property type="match status" value="1"/>
</dbReference>
<dbReference type="PANTHER" id="PTHR45935:SF15">
    <property type="entry name" value="SCAN BOX DOMAIN-CONTAINING PROTEIN"/>
    <property type="match status" value="1"/>
</dbReference>
<reference evidence="4" key="1">
    <citation type="submission" date="2025-08" db="UniProtKB">
        <authorList>
            <consortium name="Ensembl"/>
        </authorList>
    </citation>
    <scope>IDENTIFICATION</scope>
</reference>
<keyword evidence="5" id="KW-1185">Reference proteome</keyword>
<evidence type="ECO:0000256" key="2">
    <source>
        <dbReference type="SAM" id="MobiDB-lite"/>
    </source>
</evidence>
<dbReference type="GeneTree" id="ENSGT01030000234795"/>
<feature type="compositionally biased region" description="Low complexity" evidence="2">
    <location>
        <begin position="148"/>
        <end position="168"/>
    </location>
</feature>
<dbReference type="SMART" id="SM00431">
    <property type="entry name" value="SCAN"/>
    <property type="match status" value="1"/>
</dbReference>
<feature type="domain" description="SCAN box" evidence="3">
    <location>
        <begin position="24"/>
        <end position="102"/>
    </location>
</feature>
<evidence type="ECO:0000313" key="4">
    <source>
        <dbReference type="Ensembl" id="ENSCABP00000027387.1"/>
    </source>
</evidence>
<dbReference type="OMA" id="QQTIHAG"/>
<evidence type="ECO:0000313" key="5">
    <source>
        <dbReference type="Proteomes" id="UP000694404"/>
    </source>
</evidence>
<evidence type="ECO:0000259" key="3">
    <source>
        <dbReference type="PROSITE" id="PS50804"/>
    </source>
</evidence>
<dbReference type="Pfam" id="PF02023">
    <property type="entry name" value="SCAN"/>
    <property type="match status" value="1"/>
</dbReference>
<dbReference type="AlphaFoldDB" id="A0A8C0J776"/>
<keyword evidence="1" id="KW-0539">Nucleus</keyword>